<dbReference type="InterPro" id="IPR008922">
    <property type="entry name" value="Di-copper_centre_dom_sf"/>
</dbReference>
<name>A0A7D5AZ25_OSTFU</name>
<evidence type="ECO:0000256" key="1">
    <source>
        <dbReference type="ARBA" id="ARBA00022761"/>
    </source>
</evidence>
<dbReference type="SUPFAM" id="SSF81296">
    <property type="entry name" value="E set domains"/>
    <property type="match status" value="1"/>
</dbReference>
<dbReference type="SUPFAM" id="SSF48056">
    <property type="entry name" value="Di-copper centre-containing domain"/>
    <property type="match status" value="1"/>
</dbReference>
<evidence type="ECO:0000259" key="6">
    <source>
        <dbReference type="Pfam" id="PF03723"/>
    </source>
</evidence>
<feature type="signal peptide" evidence="3">
    <location>
        <begin position="1"/>
        <end position="16"/>
    </location>
</feature>
<dbReference type="InterPro" id="IPR036697">
    <property type="entry name" value="Hemocyanin_N_sf"/>
</dbReference>
<evidence type="ECO:0000256" key="3">
    <source>
        <dbReference type="SAM" id="SignalP"/>
    </source>
</evidence>
<feature type="domain" description="Hemocyanin C-terminal" evidence="6">
    <location>
        <begin position="450"/>
        <end position="680"/>
    </location>
</feature>
<evidence type="ECO:0000313" key="7">
    <source>
        <dbReference type="EMBL" id="QKV49444.1"/>
    </source>
</evidence>
<dbReference type="InterPro" id="IPR013788">
    <property type="entry name" value="Hemocyanin/hexamerin"/>
</dbReference>
<dbReference type="InterPro" id="IPR005204">
    <property type="entry name" value="Hemocyanin_N"/>
</dbReference>
<dbReference type="Pfam" id="PF03723">
    <property type="entry name" value="Hemocyanin_C"/>
    <property type="match status" value="1"/>
</dbReference>
<dbReference type="InterPro" id="IPR037020">
    <property type="entry name" value="Hemocyanin_C_sf"/>
</dbReference>
<dbReference type="SUPFAM" id="SSF48050">
    <property type="entry name" value="Hemocyanin, N-terminal domain"/>
    <property type="match status" value="1"/>
</dbReference>
<sequence length="703" mass="83867">MRTVVVLASLVALAVAGTVPVSPFNTQVKTYSVEPATKVKQYKVLELFEAITQVNNNAGYYAVGKDYNIMANIANYEEHNVVEKFYKMYQQGFVPKTYLFSIFDDKMKTEAMALYDVFYYAKDFETFYKTAAWARVHVNEGLFAYTFYIALIQRPDTKDLVFPAFYEIWPEFYTNTESFSKMFYSKMRGPPFEDFEQYGMEEAGDYYFYYANYSDYHTYNHEEYKLAYFTEDIGWNTFYSYFHSIMPFWEHGDKLTYGLFKERRGEYYYYFYQQLLARYYLERLSNGLGEIPTFSWYQPFKYGYYPFMTTNYYPFVQRPNYYYMQTEKNLDDLRFVRNYEDIFMNYLEMGQFKAYNQEVDFYNSKAINFVGNFWQSNPDLYEKVGPTHYHRSYEMAARRILGAAPNSYKDYSFVPTALDFYQTSLRDPAFYQIYNKILSFIFKYKQFLQPYTQDTLHYVGVKVNNVEISKLTTFFELHPFNASNTVIFSDSELVSPKKSFMVLQPRLNNEDFTVKINVKSDIEEQATFKVFVGPKYDGKGLPINFEDNWMNFVQVDWFHHKLTKGENVIERSSEDFFHFKQDSLSIEEIYKLLDQNKLPVDMNESYDQLPKRLMLPRGTESGFPVQFFVFVYPTKALPKELEEFKDVLLDDRAFGYPLDRPVSPYFMQPNMYVEDAEIYHKGPEFPYSFDPVFIPHTNEVTKH</sequence>
<dbReference type="RefSeq" id="XP_028169138.1">
    <property type="nucleotide sequence ID" value="XM_028313337.1"/>
</dbReference>
<evidence type="ECO:0000259" key="5">
    <source>
        <dbReference type="Pfam" id="PF03722"/>
    </source>
</evidence>
<dbReference type="Pfam" id="PF00372">
    <property type="entry name" value="Hemocyanin_M"/>
    <property type="match status" value="1"/>
</dbReference>
<dbReference type="GO" id="GO:0045735">
    <property type="term" value="F:nutrient reservoir activity"/>
    <property type="evidence" value="ECO:0007669"/>
    <property type="project" value="UniProtKB-KW"/>
</dbReference>
<feature type="chain" id="PRO_5028065069" evidence="3">
    <location>
        <begin position="17"/>
        <end position="703"/>
    </location>
</feature>
<protein>
    <submittedName>
        <fullName evidence="7">Arylphorin subunit</fullName>
    </submittedName>
</protein>
<dbReference type="PRINTS" id="PR00187">
    <property type="entry name" value="HAEMOCYANIN"/>
</dbReference>
<organism evidence="7">
    <name type="scientific">Ostrinia furnacalis</name>
    <name type="common">Asian corn borer</name>
    <dbReference type="NCBI Taxonomy" id="93504"/>
    <lineage>
        <taxon>Eukaryota</taxon>
        <taxon>Metazoa</taxon>
        <taxon>Ecdysozoa</taxon>
        <taxon>Arthropoda</taxon>
        <taxon>Hexapoda</taxon>
        <taxon>Insecta</taxon>
        <taxon>Pterygota</taxon>
        <taxon>Neoptera</taxon>
        <taxon>Endopterygota</taxon>
        <taxon>Lepidoptera</taxon>
        <taxon>Glossata</taxon>
        <taxon>Ditrysia</taxon>
        <taxon>Pyraloidea</taxon>
        <taxon>Crambidae</taxon>
        <taxon>Pyraustinae</taxon>
        <taxon>Ostrinia</taxon>
    </lineage>
</organism>
<dbReference type="GeneID" id="114359093"/>
<dbReference type="AlphaFoldDB" id="A0A7D5AZ25"/>
<dbReference type="PROSITE" id="PS00210">
    <property type="entry name" value="HEMOCYANIN_2"/>
    <property type="match status" value="1"/>
</dbReference>
<dbReference type="GO" id="GO:0005615">
    <property type="term" value="C:extracellular space"/>
    <property type="evidence" value="ECO:0007669"/>
    <property type="project" value="UniProtKB-ARBA"/>
</dbReference>
<dbReference type="EMBL" id="MN833223">
    <property type="protein sequence ID" value="QKV49444.1"/>
    <property type="molecule type" value="mRNA"/>
</dbReference>
<dbReference type="PROSITE" id="PS00209">
    <property type="entry name" value="HEMOCYANIN_1"/>
    <property type="match status" value="1"/>
</dbReference>
<dbReference type="Gene3D" id="1.10.1280.10">
    <property type="entry name" value="Di-copper center containing domain from catechol oxidase"/>
    <property type="match status" value="1"/>
</dbReference>
<dbReference type="PANTHER" id="PTHR11511:SF5">
    <property type="entry name" value="FAT-BODY PROTEIN 1-RELATED"/>
    <property type="match status" value="1"/>
</dbReference>
<evidence type="ECO:0000259" key="4">
    <source>
        <dbReference type="Pfam" id="PF00372"/>
    </source>
</evidence>
<comment type="similarity">
    <text evidence="2">Belongs to the hemocyanin family.</text>
</comment>
<dbReference type="PANTHER" id="PTHR11511">
    <property type="entry name" value="LARVAL STORAGE PROTEIN/PHENOLOXIDASE"/>
    <property type="match status" value="1"/>
</dbReference>
<keyword evidence="3" id="KW-0732">Signal</keyword>
<dbReference type="OrthoDB" id="6371642at2759"/>
<dbReference type="Pfam" id="PF03722">
    <property type="entry name" value="Hemocyanin_N"/>
    <property type="match status" value="1"/>
</dbReference>
<dbReference type="InterPro" id="IPR000896">
    <property type="entry name" value="Hemocyanin/hexamerin_mid_dom"/>
</dbReference>
<dbReference type="Gene3D" id="2.60.40.1520">
    <property type="entry name" value="Hemocyanin, C-terminal domain"/>
    <property type="match status" value="1"/>
</dbReference>
<dbReference type="InterPro" id="IPR014756">
    <property type="entry name" value="Ig_E-set"/>
</dbReference>
<feature type="domain" description="Hemocyanin middle" evidence="4">
    <location>
        <begin position="164"/>
        <end position="440"/>
    </location>
</feature>
<proteinExistence type="evidence at transcript level"/>
<dbReference type="Gene3D" id="1.20.1370.10">
    <property type="entry name" value="Hemocyanin, N-terminal domain"/>
    <property type="match status" value="1"/>
</dbReference>
<dbReference type="InterPro" id="IPR005203">
    <property type="entry name" value="Hemocyanin_C"/>
</dbReference>
<accession>A0A7D5AZ25</accession>
<keyword evidence="1" id="KW-0758">Storage protein</keyword>
<feature type="domain" description="Hemocyanin N-terminal" evidence="5">
    <location>
        <begin position="39"/>
        <end position="158"/>
    </location>
</feature>
<reference evidence="7" key="1">
    <citation type="submission" date="2019-12" db="EMBL/GenBank/DDBJ databases">
        <title>Cloning and characterization of arylphorin subunit from the larva of Ostrinia furnacalis Guenee.</title>
        <authorList>
            <person name="Liu X."/>
            <person name="Chen K."/>
            <person name="Wang L."/>
            <person name="Mohamed M.F.A."/>
            <person name="Song J."/>
            <person name="Han Z."/>
            <person name="Chen J."/>
            <person name="Feng C."/>
        </authorList>
    </citation>
    <scope>NUCLEOTIDE SEQUENCE</scope>
</reference>
<evidence type="ECO:0000256" key="2">
    <source>
        <dbReference type="ARBA" id="ARBA00038082"/>
    </source>
</evidence>
<dbReference type="KEGG" id="ofu:114359093"/>